<evidence type="ECO:0000259" key="4">
    <source>
        <dbReference type="PROSITE" id="PS50995"/>
    </source>
</evidence>
<dbReference type="RefSeq" id="WP_146787180.1">
    <property type="nucleotide sequence ID" value="NZ_CP042434.1"/>
</dbReference>
<keyword evidence="6" id="KW-1185">Reference proteome</keyword>
<dbReference type="Gene3D" id="1.10.10.10">
    <property type="entry name" value="Winged helix-like DNA-binding domain superfamily/Winged helix DNA-binding domain"/>
    <property type="match status" value="1"/>
</dbReference>
<dbReference type="SUPFAM" id="SSF46785">
    <property type="entry name" value="Winged helix' DNA-binding domain"/>
    <property type="match status" value="1"/>
</dbReference>
<evidence type="ECO:0000256" key="2">
    <source>
        <dbReference type="ARBA" id="ARBA00023125"/>
    </source>
</evidence>
<keyword evidence="1" id="KW-0805">Transcription regulation</keyword>
<dbReference type="OrthoDB" id="961069at2"/>
<dbReference type="Pfam" id="PF13463">
    <property type="entry name" value="HTH_27"/>
    <property type="match status" value="1"/>
</dbReference>
<dbReference type="InterPro" id="IPR000835">
    <property type="entry name" value="HTH_MarR-typ"/>
</dbReference>
<organism evidence="5 6">
    <name type="scientific">Arachidicoccus ginsenosidivorans</name>
    <dbReference type="NCBI Taxonomy" id="496057"/>
    <lineage>
        <taxon>Bacteria</taxon>
        <taxon>Pseudomonadati</taxon>
        <taxon>Bacteroidota</taxon>
        <taxon>Chitinophagia</taxon>
        <taxon>Chitinophagales</taxon>
        <taxon>Chitinophagaceae</taxon>
        <taxon>Arachidicoccus</taxon>
    </lineage>
</organism>
<evidence type="ECO:0000256" key="1">
    <source>
        <dbReference type="ARBA" id="ARBA00023015"/>
    </source>
</evidence>
<dbReference type="SMART" id="SM00347">
    <property type="entry name" value="HTH_MARR"/>
    <property type="match status" value="1"/>
</dbReference>
<evidence type="ECO:0000256" key="3">
    <source>
        <dbReference type="ARBA" id="ARBA00023163"/>
    </source>
</evidence>
<name>A0A5B8VSZ7_9BACT</name>
<dbReference type="EMBL" id="CP042434">
    <property type="protein sequence ID" value="QEC73886.1"/>
    <property type="molecule type" value="Genomic_DNA"/>
</dbReference>
<sequence length="226" mass="26239">MNSFQLLKVLMQELEAYQDKAKDKNALSLDEFILSLTPNVDLDNLKNNFVKSATLKPEENHQRVENNIERVISQHILFMYRYIKFYSKMVFADSKIKTIEDFSFLITLMQQPALPKTELIRRNIYEKSSGVEAINRLIKSKLLAQKQNPDDKRSQLIFLTDRGRAALFQVFGKMNDLGIIASGDLSDAEKNELAILLKKLDRFHFDNYNNVNSNQLTDYLPEKKKA</sequence>
<dbReference type="PANTHER" id="PTHR42756:SF1">
    <property type="entry name" value="TRANSCRIPTIONAL REPRESSOR OF EMRAB OPERON"/>
    <property type="match status" value="1"/>
</dbReference>
<keyword evidence="3" id="KW-0804">Transcription</keyword>
<keyword evidence="2 5" id="KW-0238">DNA-binding</keyword>
<evidence type="ECO:0000313" key="5">
    <source>
        <dbReference type="EMBL" id="QEC73886.1"/>
    </source>
</evidence>
<dbReference type="KEGG" id="agi:FSB73_21705"/>
<accession>A0A5B8VSZ7</accession>
<protein>
    <submittedName>
        <fullName evidence="5">Winged helix DNA-binding protein</fullName>
    </submittedName>
</protein>
<dbReference type="PROSITE" id="PS50995">
    <property type="entry name" value="HTH_MARR_2"/>
    <property type="match status" value="1"/>
</dbReference>
<dbReference type="InterPro" id="IPR036388">
    <property type="entry name" value="WH-like_DNA-bd_sf"/>
</dbReference>
<dbReference type="PANTHER" id="PTHR42756">
    <property type="entry name" value="TRANSCRIPTIONAL REGULATOR, MARR"/>
    <property type="match status" value="1"/>
</dbReference>
<dbReference type="Proteomes" id="UP000321291">
    <property type="component" value="Chromosome"/>
</dbReference>
<evidence type="ECO:0000313" key="6">
    <source>
        <dbReference type="Proteomes" id="UP000321291"/>
    </source>
</evidence>
<proteinExistence type="predicted"/>
<dbReference type="GO" id="GO:0003677">
    <property type="term" value="F:DNA binding"/>
    <property type="evidence" value="ECO:0007669"/>
    <property type="project" value="UniProtKB-KW"/>
</dbReference>
<dbReference type="GO" id="GO:0003700">
    <property type="term" value="F:DNA-binding transcription factor activity"/>
    <property type="evidence" value="ECO:0007669"/>
    <property type="project" value="InterPro"/>
</dbReference>
<gene>
    <name evidence="5" type="ORF">FSB73_21705</name>
</gene>
<reference evidence="5 6" key="1">
    <citation type="journal article" date="2017" name="Int. J. Syst. Evol. Microbiol.">
        <title>Arachidicoccus ginsenosidivorans sp. nov., with ginsenoside-converting activity isolated from ginseng cultivating soil.</title>
        <authorList>
            <person name="Siddiqi M.Z."/>
            <person name="Aslam Z."/>
            <person name="Im W.T."/>
        </authorList>
    </citation>
    <scope>NUCLEOTIDE SEQUENCE [LARGE SCALE GENOMIC DNA]</scope>
    <source>
        <strain evidence="5 6">Gsoil 809</strain>
    </source>
</reference>
<feature type="domain" description="HTH marR-type" evidence="4">
    <location>
        <begin position="65"/>
        <end position="202"/>
    </location>
</feature>
<dbReference type="InterPro" id="IPR036390">
    <property type="entry name" value="WH_DNA-bd_sf"/>
</dbReference>
<dbReference type="AlphaFoldDB" id="A0A5B8VSZ7"/>